<dbReference type="PANTHER" id="PTHR32179:SF3">
    <property type="entry name" value="NICOTINATE-NUCLEOTIDE PYROPHOSPHORYLASE [CARBOXYLATING]"/>
    <property type="match status" value="1"/>
</dbReference>
<evidence type="ECO:0000256" key="1">
    <source>
        <dbReference type="ARBA" id="ARBA00003237"/>
    </source>
</evidence>
<comment type="pathway">
    <text evidence="2">Cofactor biosynthesis; NAD(+) biosynthesis; nicotinate D-ribonucleotide from quinolinate: step 1/1.</text>
</comment>
<protein>
    <recommendedName>
        <fullName evidence="11">Probable nicotinate-nucleotide pyrophosphorylase [carboxylating]</fullName>
        <ecNumber evidence="5">2.4.2.19</ecNumber>
    </recommendedName>
    <alternativeName>
        <fullName evidence="9">Quinolinate phosphoribosyltransferase [decarboxylating]</fullName>
    </alternativeName>
</protein>
<dbReference type="SUPFAM" id="SSF51690">
    <property type="entry name" value="Nicotinate/Quinolinate PRTase C-terminal domain-like"/>
    <property type="match status" value="1"/>
</dbReference>
<dbReference type="InterPro" id="IPR036068">
    <property type="entry name" value="Nicotinate_pribotase-like_C"/>
</dbReference>
<dbReference type="InterPro" id="IPR027277">
    <property type="entry name" value="NadC/ModD"/>
</dbReference>
<dbReference type="FunFam" id="3.90.1170.20:FF:000001">
    <property type="entry name" value="Nicotinate-nucleotide diphosphorylase (Carboxylating)"/>
    <property type="match status" value="1"/>
</dbReference>
<keyword evidence="8 12" id="KW-0808">Transferase</keyword>
<feature type="binding site" evidence="13">
    <location>
        <begin position="268"/>
        <end position="270"/>
    </location>
    <ligand>
        <name>substrate</name>
    </ligand>
</feature>
<dbReference type="GO" id="GO:0034213">
    <property type="term" value="P:quinolinate catabolic process"/>
    <property type="evidence" value="ECO:0007669"/>
    <property type="project" value="TreeGrafter"/>
</dbReference>
<proteinExistence type="inferred from homology"/>
<feature type="binding site" evidence="13">
    <location>
        <begin position="135"/>
        <end position="137"/>
    </location>
    <ligand>
        <name>substrate</name>
    </ligand>
</feature>
<dbReference type="InterPro" id="IPR022412">
    <property type="entry name" value="Quinolinate_PRibosylTrfase_N"/>
</dbReference>
<feature type="binding site" evidence="13">
    <location>
        <position position="224"/>
    </location>
    <ligand>
        <name>substrate</name>
    </ligand>
</feature>
<evidence type="ECO:0000256" key="6">
    <source>
        <dbReference type="ARBA" id="ARBA00022642"/>
    </source>
</evidence>
<dbReference type="InterPro" id="IPR013785">
    <property type="entry name" value="Aldolase_TIM"/>
</dbReference>
<dbReference type="Gene3D" id="3.90.1170.20">
    <property type="entry name" value="Quinolinate phosphoribosyl transferase, N-terminal domain"/>
    <property type="match status" value="1"/>
</dbReference>
<accession>A0A1I0MNP7</accession>
<feature type="binding site" evidence="13">
    <location>
        <begin position="247"/>
        <end position="249"/>
    </location>
    <ligand>
        <name>substrate</name>
    </ligand>
</feature>
<dbReference type="FunFam" id="3.20.20.70:FF:000030">
    <property type="entry name" value="Nicotinate-nucleotide pyrophosphorylase, carboxylating"/>
    <property type="match status" value="1"/>
</dbReference>
<organism evidence="16 17">
    <name type="scientific">Roseivirga pacifica</name>
    <dbReference type="NCBI Taxonomy" id="1267423"/>
    <lineage>
        <taxon>Bacteria</taxon>
        <taxon>Pseudomonadati</taxon>
        <taxon>Bacteroidota</taxon>
        <taxon>Cytophagia</taxon>
        <taxon>Cytophagales</taxon>
        <taxon>Roseivirgaceae</taxon>
        <taxon>Roseivirga</taxon>
    </lineage>
</organism>
<sequence length="289" mass="31424">MRPTYVTDKDLHEFVDRALAEDLGDGDHSSLASIPAEAVSSGYLLMKEDGVIAGLELAAVIFHKLDPAMELTALVKDGDLVKKGDVIFRLKGNARAILSGERLFLNCLQRMSGIATKTHELTQLIRGTKAKLLDTRKTTPNMRMLEKWAVVLGGGVNHRYGLYDMIMLKDNHNDFAGGITQAVNATKQYLKTEGRDLKIEVETRNLAEVEEALAVGGVDRIMLDNMSPQEMTHAVALIDGRSETEASGGITADTIRAVALTGVDYISVGALTHSIKSLDISLKADSFEK</sequence>
<comment type="function">
    <text evidence="1">Involved in the catabolism of quinolinic acid (QA).</text>
</comment>
<evidence type="ECO:0000256" key="11">
    <source>
        <dbReference type="ARBA" id="ARBA00069173"/>
    </source>
</evidence>
<dbReference type="STRING" id="1267423.SAMN05216290_0526"/>
<dbReference type="Proteomes" id="UP000199437">
    <property type="component" value="Unassembled WGS sequence"/>
</dbReference>
<evidence type="ECO:0000256" key="13">
    <source>
        <dbReference type="PIRSR" id="PIRSR006250-1"/>
    </source>
</evidence>
<feature type="domain" description="Quinolinate phosphoribosyl transferase C-terminal" evidence="14">
    <location>
        <begin position="114"/>
        <end position="283"/>
    </location>
</feature>
<dbReference type="Pfam" id="PF01729">
    <property type="entry name" value="QRPTase_C"/>
    <property type="match status" value="1"/>
</dbReference>
<dbReference type="PIRSF" id="PIRSF006250">
    <property type="entry name" value="NadC_ModD"/>
    <property type="match status" value="1"/>
</dbReference>
<dbReference type="NCBIfam" id="TIGR00078">
    <property type="entry name" value="nadC"/>
    <property type="match status" value="1"/>
</dbReference>
<name>A0A1I0MNP7_9BACT</name>
<dbReference type="GO" id="GO:0009435">
    <property type="term" value="P:NAD+ biosynthetic process"/>
    <property type="evidence" value="ECO:0007669"/>
    <property type="project" value="UniProtKB-UniPathway"/>
</dbReference>
<dbReference type="CDD" id="cd01572">
    <property type="entry name" value="QPRTase"/>
    <property type="match status" value="1"/>
</dbReference>
<dbReference type="SUPFAM" id="SSF54675">
    <property type="entry name" value="Nicotinate/Quinolinate PRTase N-terminal domain-like"/>
    <property type="match status" value="1"/>
</dbReference>
<keyword evidence="6" id="KW-0662">Pyridine nucleotide biosynthesis</keyword>
<dbReference type="AlphaFoldDB" id="A0A1I0MNP7"/>
<dbReference type="RefSeq" id="WP_090256832.1">
    <property type="nucleotide sequence ID" value="NZ_FOIR01000001.1"/>
</dbReference>
<dbReference type="EMBL" id="FOIR01000001">
    <property type="protein sequence ID" value="SEV89480.1"/>
    <property type="molecule type" value="Genomic_DNA"/>
</dbReference>
<evidence type="ECO:0000256" key="3">
    <source>
        <dbReference type="ARBA" id="ARBA00009400"/>
    </source>
</evidence>
<dbReference type="InterPro" id="IPR037128">
    <property type="entry name" value="Quinolinate_PRibosylTase_N_sf"/>
</dbReference>
<evidence type="ECO:0000259" key="15">
    <source>
        <dbReference type="Pfam" id="PF02749"/>
    </source>
</evidence>
<evidence type="ECO:0000256" key="7">
    <source>
        <dbReference type="ARBA" id="ARBA00022676"/>
    </source>
</evidence>
<evidence type="ECO:0000256" key="4">
    <source>
        <dbReference type="ARBA" id="ARBA00011218"/>
    </source>
</evidence>
<comment type="similarity">
    <text evidence="3 12">Belongs to the NadC/ModD family.</text>
</comment>
<evidence type="ECO:0000256" key="12">
    <source>
        <dbReference type="PIRNR" id="PIRNR006250"/>
    </source>
</evidence>
<dbReference type="GeneID" id="99985285"/>
<keyword evidence="7 12" id="KW-0328">Glycosyltransferase</keyword>
<evidence type="ECO:0000256" key="2">
    <source>
        <dbReference type="ARBA" id="ARBA00004893"/>
    </source>
</evidence>
<dbReference type="InterPro" id="IPR002638">
    <property type="entry name" value="Quinolinate_PRibosylTrfase_C"/>
</dbReference>
<feature type="binding site" evidence="13">
    <location>
        <position position="102"/>
    </location>
    <ligand>
        <name>substrate</name>
    </ligand>
</feature>
<dbReference type="OrthoDB" id="9782546at2"/>
<feature type="binding site" evidence="13">
    <location>
        <position position="159"/>
    </location>
    <ligand>
        <name>substrate</name>
    </ligand>
</feature>
<dbReference type="GO" id="GO:0004514">
    <property type="term" value="F:nicotinate-nucleotide diphosphorylase (carboxylating) activity"/>
    <property type="evidence" value="ECO:0007669"/>
    <property type="project" value="UniProtKB-EC"/>
</dbReference>
<dbReference type="UniPathway" id="UPA00253">
    <property type="reaction ID" value="UER00331"/>
</dbReference>
<dbReference type="Gene3D" id="3.20.20.70">
    <property type="entry name" value="Aldolase class I"/>
    <property type="match status" value="1"/>
</dbReference>
<comment type="catalytic activity">
    <reaction evidence="10">
        <text>nicotinate beta-D-ribonucleotide + CO2 + diphosphate = quinolinate + 5-phospho-alpha-D-ribose 1-diphosphate + 2 H(+)</text>
        <dbReference type="Rhea" id="RHEA:12733"/>
        <dbReference type="ChEBI" id="CHEBI:15378"/>
        <dbReference type="ChEBI" id="CHEBI:16526"/>
        <dbReference type="ChEBI" id="CHEBI:29959"/>
        <dbReference type="ChEBI" id="CHEBI:33019"/>
        <dbReference type="ChEBI" id="CHEBI:57502"/>
        <dbReference type="ChEBI" id="CHEBI:58017"/>
        <dbReference type="EC" id="2.4.2.19"/>
    </reaction>
</comment>
<evidence type="ECO:0000256" key="10">
    <source>
        <dbReference type="ARBA" id="ARBA00047445"/>
    </source>
</evidence>
<dbReference type="PANTHER" id="PTHR32179">
    <property type="entry name" value="NICOTINATE-NUCLEOTIDE PYROPHOSPHORYLASE [CARBOXYLATING]"/>
    <property type="match status" value="1"/>
</dbReference>
<dbReference type="EC" id="2.4.2.19" evidence="5"/>
<keyword evidence="17" id="KW-1185">Reference proteome</keyword>
<evidence type="ECO:0000256" key="5">
    <source>
        <dbReference type="ARBA" id="ARBA00011944"/>
    </source>
</evidence>
<comment type="subunit">
    <text evidence="4">Hexamer formed by 3 homodimers.</text>
</comment>
<reference evidence="17" key="1">
    <citation type="submission" date="2016-10" db="EMBL/GenBank/DDBJ databases">
        <authorList>
            <person name="Varghese N."/>
            <person name="Submissions S."/>
        </authorList>
    </citation>
    <scope>NUCLEOTIDE SEQUENCE [LARGE SCALE GENOMIC DNA]</scope>
    <source>
        <strain evidence="17">CGMCC 1.12402</strain>
    </source>
</reference>
<evidence type="ECO:0000259" key="14">
    <source>
        <dbReference type="Pfam" id="PF01729"/>
    </source>
</evidence>
<evidence type="ECO:0000256" key="8">
    <source>
        <dbReference type="ARBA" id="ARBA00022679"/>
    </source>
</evidence>
<gene>
    <name evidence="16" type="ORF">SAMN05216290_0526</name>
</gene>
<evidence type="ECO:0000313" key="16">
    <source>
        <dbReference type="EMBL" id="SEV89480.1"/>
    </source>
</evidence>
<feature type="binding site" evidence="13">
    <location>
        <position position="169"/>
    </location>
    <ligand>
        <name>substrate</name>
    </ligand>
</feature>
<dbReference type="GO" id="GO:0005737">
    <property type="term" value="C:cytoplasm"/>
    <property type="evidence" value="ECO:0007669"/>
    <property type="project" value="TreeGrafter"/>
</dbReference>
<dbReference type="Pfam" id="PF02749">
    <property type="entry name" value="QRPTase_N"/>
    <property type="match status" value="1"/>
</dbReference>
<feature type="domain" description="Quinolinate phosphoribosyl transferase N-terminal" evidence="15">
    <location>
        <begin position="32"/>
        <end position="112"/>
    </location>
</feature>
<dbReference type="InterPro" id="IPR004393">
    <property type="entry name" value="NadC"/>
</dbReference>
<evidence type="ECO:0000313" key="17">
    <source>
        <dbReference type="Proteomes" id="UP000199437"/>
    </source>
</evidence>
<evidence type="ECO:0000256" key="9">
    <source>
        <dbReference type="ARBA" id="ARBA00033102"/>
    </source>
</evidence>
<feature type="binding site" evidence="13">
    <location>
        <position position="202"/>
    </location>
    <ligand>
        <name>substrate</name>
    </ligand>
</feature>